<evidence type="ECO:0008006" key="3">
    <source>
        <dbReference type="Google" id="ProtNLM"/>
    </source>
</evidence>
<comment type="caution">
    <text evidence="1">The sequence shown here is derived from an EMBL/GenBank/DDBJ whole genome shotgun (WGS) entry which is preliminary data.</text>
</comment>
<dbReference type="SUPFAM" id="SSF54768">
    <property type="entry name" value="dsRNA-binding domain-like"/>
    <property type="match status" value="1"/>
</dbReference>
<accession>A0AAD7TRZ8</accession>
<name>A0AAD7TRZ8_9APHY</name>
<organism evidence="1 2">
    <name type="scientific">Trametes cubensis</name>
    <dbReference type="NCBI Taxonomy" id="1111947"/>
    <lineage>
        <taxon>Eukaryota</taxon>
        <taxon>Fungi</taxon>
        <taxon>Dikarya</taxon>
        <taxon>Basidiomycota</taxon>
        <taxon>Agaricomycotina</taxon>
        <taxon>Agaricomycetes</taxon>
        <taxon>Polyporales</taxon>
        <taxon>Polyporaceae</taxon>
        <taxon>Trametes</taxon>
    </lineage>
</organism>
<sequence length="91" mass="10052">MPRYIVDLNNCKYRSEVAMKHANASSSTDLQKQASLHVLTWGEGQEGNLWVMTCKINDVPRGVGRHAKKGSAKEEAARQALIQLGLLSESE</sequence>
<evidence type="ECO:0000313" key="1">
    <source>
        <dbReference type="EMBL" id="KAJ8480700.1"/>
    </source>
</evidence>
<proteinExistence type="predicted"/>
<reference evidence="1" key="1">
    <citation type="submission" date="2022-11" db="EMBL/GenBank/DDBJ databases">
        <title>Genome Sequence of Cubamyces cubensis.</title>
        <authorList>
            <person name="Buettner E."/>
        </authorList>
    </citation>
    <scope>NUCLEOTIDE SEQUENCE</scope>
    <source>
        <strain evidence="1">MPL-01</strain>
    </source>
</reference>
<dbReference type="AlphaFoldDB" id="A0AAD7TRZ8"/>
<keyword evidence="2" id="KW-1185">Reference proteome</keyword>
<dbReference type="EMBL" id="JAPEVG010000156">
    <property type="protein sequence ID" value="KAJ8480700.1"/>
    <property type="molecule type" value="Genomic_DNA"/>
</dbReference>
<protein>
    <recommendedName>
        <fullName evidence="3">DRBM domain-containing protein</fullName>
    </recommendedName>
</protein>
<gene>
    <name evidence="1" type="ORF">ONZ51_g6479</name>
</gene>
<evidence type="ECO:0000313" key="2">
    <source>
        <dbReference type="Proteomes" id="UP001215151"/>
    </source>
</evidence>
<dbReference type="Gene3D" id="3.30.160.20">
    <property type="match status" value="1"/>
</dbReference>
<dbReference type="CDD" id="cd00048">
    <property type="entry name" value="DSRM_SF"/>
    <property type="match status" value="1"/>
</dbReference>
<dbReference type="Proteomes" id="UP001215151">
    <property type="component" value="Unassembled WGS sequence"/>
</dbReference>